<dbReference type="InterPro" id="IPR014284">
    <property type="entry name" value="RNA_pol_sigma-70_dom"/>
</dbReference>
<dbReference type="Proteomes" id="UP000019140">
    <property type="component" value="Unassembled WGS sequence"/>
</dbReference>
<protein>
    <recommendedName>
        <fullName evidence="9">RNA polymerase sigma factor</fullName>
    </recommendedName>
</protein>
<dbReference type="Pfam" id="PF08281">
    <property type="entry name" value="Sigma70_r4_2"/>
    <property type="match status" value="1"/>
</dbReference>
<dbReference type="InterPro" id="IPR039425">
    <property type="entry name" value="RNA_pol_sigma-70-like"/>
</dbReference>
<reference evidence="7 8" key="1">
    <citation type="journal article" date="2014" name="Nature">
        <title>An environmental bacterial taxon with a large and distinct metabolic repertoire.</title>
        <authorList>
            <person name="Wilson M.C."/>
            <person name="Mori T."/>
            <person name="Ruckert C."/>
            <person name="Uria A.R."/>
            <person name="Helf M.J."/>
            <person name="Takada K."/>
            <person name="Gernert C."/>
            <person name="Steffens U.A."/>
            <person name="Heycke N."/>
            <person name="Schmitt S."/>
            <person name="Rinke C."/>
            <person name="Helfrich E.J."/>
            <person name="Brachmann A.O."/>
            <person name="Gurgui C."/>
            <person name="Wakimoto T."/>
            <person name="Kracht M."/>
            <person name="Crusemann M."/>
            <person name="Hentschel U."/>
            <person name="Abe I."/>
            <person name="Matsunaga S."/>
            <person name="Kalinowski J."/>
            <person name="Takeyama H."/>
            <person name="Piel J."/>
        </authorList>
    </citation>
    <scope>NUCLEOTIDE SEQUENCE [LARGE SCALE GENOMIC DNA]</scope>
    <source>
        <strain evidence="8">TSY2</strain>
    </source>
</reference>
<dbReference type="InterPro" id="IPR013325">
    <property type="entry name" value="RNA_pol_sigma_r2"/>
</dbReference>
<dbReference type="PANTHER" id="PTHR43133:SF32">
    <property type="entry name" value="BLR3042 PROTEIN"/>
    <property type="match status" value="1"/>
</dbReference>
<comment type="similarity">
    <text evidence="1">Belongs to the sigma-70 factor family. ECF subfamily.</text>
</comment>
<feature type="domain" description="RNA polymerase sigma-70 region 2" evidence="5">
    <location>
        <begin position="54"/>
        <end position="119"/>
    </location>
</feature>
<proteinExistence type="inferred from homology"/>
<evidence type="ECO:0000259" key="5">
    <source>
        <dbReference type="Pfam" id="PF04542"/>
    </source>
</evidence>
<evidence type="ECO:0000256" key="4">
    <source>
        <dbReference type="ARBA" id="ARBA00023163"/>
    </source>
</evidence>
<evidence type="ECO:0008006" key="9">
    <source>
        <dbReference type="Google" id="ProtNLM"/>
    </source>
</evidence>
<sequence>MSTRVLLVDVTTSNLSRPTHLAAISAAPAASQPEDDVSLMRRVAAQDHEAFHTLYTRHAPRLHGYLLRVLGQPELADEALNDVMLVMWQRAAYFDTGSSLLAWLIGIARKKAWKAMARASSPNAGPARQEVLDEETPETVALRQEYDDLLIQAMDTLSPSHRIVLELLVYQGYSYKDIAKQTGRPLNTVKTQVFRARSALAARLAVAA</sequence>
<evidence type="ECO:0000256" key="1">
    <source>
        <dbReference type="ARBA" id="ARBA00010641"/>
    </source>
</evidence>
<dbReference type="SUPFAM" id="SSF88659">
    <property type="entry name" value="Sigma3 and sigma4 domains of RNA polymerase sigma factors"/>
    <property type="match status" value="1"/>
</dbReference>
<dbReference type="Pfam" id="PF04542">
    <property type="entry name" value="Sigma70_r2"/>
    <property type="match status" value="1"/>
</dbReference>
<dbReference type="NCBIfam" id="TIGR02937">
    <property type="entry name" value="sigma70-ECF"/>
    <property type="match status" value="1"/>
</dbReference>
<dbReference type="GO" id="GO:0003677">
    <property type="term" value="F:DNA binding"/>
    <property type="evidence" value="ECO:0007669"/>
    <property type="project" value="InterPro"/>
</dbReference>
<dbReference type="PANTHER" id="PTHR43133">
    <property type="entry name" value="RNA POLYMERASE ECF-TYPE SIGMA FACTO"/>
    <property type="match status" value="1"/>
</dbReference>
<evidence type="ECO:0000256" key="2">
    <source>
        <dbReference type="ARBA" id="ARBA00023015"/>
    </source>
</evidence>
<evidence type="ECO:0000259" key="6">
    <source>
        <dbReference type="Pfam" id="PF08281"/>
    </source>
</evidence>
<dbReference type="InterPro" id="IPR013249">
    <property type="entry name" value="RNA_pol_sigma70_r4_t2"/>
</dbReference>
<dbReference type="EMBL" id="AZHX01001730">
    <property type="protein sequence ID" value="ETX00410.1"/>
    <property type="molecule type" value="Genomic_DNA"/>
</dbReference>
<gene>
    <name evidence="7" type="ORF">ETSY2_39130</name>
</gene>
<dbReference type="HOGENOM" id="CLU_047691_9_3_7"/>
<evidence type="ECO:0000256" key="3">
    <source>
        <dbReference type="ARBA" id="ARBA00023082"/>
    </source>
</evidence>
<keyword evidence="4" id="KW-0804">Transcription</keyword>
<dbReference type="InterPro" id="IPR036388">
    <property type="entry name" value="WH-like_DNA-bd_sf"/>
</dbReference>
<name>W4LRB2_9BACT</name>
<evidence type="ECO:0000313" key="8">
    <source>
        <dbReference type="Proteomes" id="UP000019140"/>
    </source>
</evidence>
<dbReference type="Gene3D" id="1.10.10.10">
    <property type="entry name" value="Winged helix-like DNA-binding domain superfamily/Winged helix DNA-binding domain"/>
    <property type="match status" value="1"/>
</dbReference>
<dbReference type="InterPro" id="IPR013324">
    <property type="entry name" value="RNA_pol_sigma_r3/r4-like"/>
</dbReference>
<dbReference type="AlphaFoldDB" id="W4LRB2"/>
<accession>W4LRB2</accession>
<keyword evidence="8" id="KW-1185">Reference proteome</keyword>
<evidence type="ECO:0000313" key="7">
    <source>
        <dbReference type="EMBL" id="ETX00410.1"/>
    </source>
</evidence>
<dbReference type="GO" id="GO:0006352">
    <property type="term" value="P:DNA-templated transcription initiation"/>
    <property type="evidence" value="ECO:0007669"/>
    <property type="project" value="InterPro"/>
</dbReference>
<dbReference type="GO" id="GO:0016987">
    <property type="term" value="F:sigma factor activity"/>
    <property type="evidence" value="ECO:0007669"/>
    <property type="project" value="UniProtKB-KW"/>
</dbReference>
<organism evidence="7 8">
    <name type="scientific">Candidatus Entotheonella gemina</name>
    <dbReference type="NCBI Taxonomy" id="1429439"/>
    <lineage>
        <taxon>Bacteria</taxon>
        <taxon>Pseudomonadati</taxon>
        <taxon>Nitrospinota/Tectimicrobiota group</taxon>
        <taxon>Candidatus Tectimicrobiota</taxon>
        <taxon>Candidatus Entotheonellia</taxon>
        <taxon>Candidatus Entotheonellales</taxon>
        <taxon>Candidatus Entotheonellaceae</taxon>
        <taxon>Candidatus Entotheonella</taxon>
    </lineage>
</organism>
<feature type="domain" description="RNA polymerase sigma factor 70 region 4 type 2" evidence="6">
    <location>
        <begin position="149"/>
        <end position="200"/>
    </location>
</feature>
<dbReference type="Gene3D" id="1.10.1740.10">
    <property type="match status" value="1"/>
</dbReference>
<dbReference type="SUPFAM" id="SSF88946">
    <property type="entry name" value="Sigma2 domain of RNA polymerase sigma factors"/>
    <property type="match status" value="1"/>
</dbReference>
<keyword evidence="2" id="KW-0805">Transcription regulation</keyword>
<comment type="caution">
    <text evidence="7">The sequence shown here is derived from an EMBL/GenBank/DDBJ whole genome shotgun (WGS) entry which is preliminary data.</text>
</comment>
<dbReference type="InterPro" id="IPR007627">
    <property type="entry name" value="RNA_pol_sigma70_r2"/>
</dbReference>
<keyword evidence="3" id="KW-0731">Sigma factor</keyword>